<dbReference type="SMART" id="SM00530">
    <property type="entry name" value="HTH_XRE"/>
    <property type="match status" value="1"/>
</dbReference>
<dbReference type="PANTHER" id="PTHR46797">
    <property type="entry name" value="HTH-TYPE TRANSCRIPTIONAL REGULATOR"/>
    <property type="match status" value="1"/>
</dbReference>
<dbReference type="Gene3D" id="1.10.260.40">
    <property type="entry name" value="lambda repressor-like DNA-binding domains"/>
    <property type="match status" value="1"/>
</dbReference>
<dbReference type="GO" id="GO:0003700">
    <property type="term" value="F:DNA-binding transcription factor activity"/>
    <property type="evidence" value="ECO:0007669"/>
    <property type="project" value="TreeGrafter"/>
</dbReference>
<proteinExistence type="predicted"/>
<protein>
    <submittedName>
        <fullName evidence="3">DNA-binding transcriptional regulator, XRE-family HTH domain</fullName>
    </submittedName>
</protein>
<accession>A0A1I6K6D4</accession>
<evidence type="ECO:0000313" key="3">
    <source>
        <dbReference type="EMBL" id="SFR86756.1"/>
    </source>
</evidence>
<reference evidence="3 4" key="1">
    <citation type="submission" date="2016-10" db="EMBL/GenBank/DDBJ databases">
        <authorList>
            <person name="de Groot N.N."/>
        </authorList>
    </citation>
    <scope>NUCLEOTIDE SEQUENCE [LARGE SCALE GENOMIC DNA]</scope>
    <source>
        <strain evidence="3 4">S5-249</strain>
    </source>
</reference>
<dbReference type="AlphaFoldDB" id="A0A1I6K6D4"/>
<dbReference type="EMBL" id="FOZG01000001">
    <property type="protein sequence ID" value="SFR86756.1"/>
    <property type="molecule type" value="Genomic_DNA"/>
</dbReference>
<evidence type="ECO:0000313" key="4">
    <source>
        <dbReference type="Proteomes" id="UP000198824"/>
    </source>
</evidence>
<dbReference type="InterPro" id="IPR001387">
    <property type="entry name" value="Cro/C1-type_HTH"/>
</dbReference>
<dbReference type="InterPro" id="IPR010982">
    <property type="entry name" value="Lambda_DNA-bd_dom_sf"/>
</dbReference>
<dbReference type="SUPFAM" id="SSF47413">
    <property type="entry name" value="lambda repressor-like DNA-binding domains"/>
    <property type="match status" value="1"/>
</dbReference>
<dbReference type="Proteomes" id="UP000198824">
    <property type="component" value="Unassembled WGS sequence"/>
</dbReference>
<keyword evidence="1 3" id="KW-0238">DNA-binding</keyword>
<feature type="domain" description="HTH cro/C1-type" evidence="2">
    <location>
        <begin position="8"/>
        <end position="62"/>
    </location>
</feature>
<dbReference type="CDD" id="cd00093">
    <property type="entry name" value="HTH_XRE"/>
    <property type="match status" value="1"/>
</dbReference>
<name>A0A1I6K6D4_9SPHN</name>
<dbReference type="GO" id="GO:0003677">
    <property type="term" value="F:DNA binding"/>
    <property type="evidence" value="ECO:0007669"/>
    <property type="project" value="UniProtKB-KW"/>
</dbReference>
<sequence>MAEAPNRIRELRMAAGLSQQKLGDAIGTSKMTVSDLERGKMELTLDYMRRLSRALSCAPADLLPEEDNPWSLTAEEQTLITRLREASEEQRETLHRVTDAMLPFRGKKVA</sequence>
<gene>
    <name evidence="3" type="ORF">SAMN05192580_1373</name>
</gene>
<dbReference type="PANTHER" id="PTHR46797:SF1">
    <property type="entry name" value="METHYLPHOSPHONATE SYNTHASE"/>
    <property type="match status" value="1"/>
</dbReference>
<keyword evidence="4" id="KW-1185">Reference proteome</keyword>
<dbReference type="PROSITE" id="PS50943">
    <property type="entry name" value="HTH_CROC1"/>
    <property type="match status" value="1"/>
</dbReference>
<evidence type="ECO:0000256" key="1">
    <source>
        <dbReference type="ARBA" id="ARBA00023125"/>
    </source>
</evidence>
<dbReference type="GO" id="GO:0005829">
    <property type="term" value="C:cytosol"/>
    <property type="evidence" value="ECO:0007669"/>
    <property type="project" value="TreeGrafter"/>
</dbReference>
<organism evidence="3 4">
    <name type="scientific">Sphingomonas jatrophae</name>
    <dbReference type="NCBI Taxonomy" id="1166337"/>
    <lineage>
        <taxon>Bacteria</taxon>
        <taxon>Pseudomonadati</taxon>
        <taxon>Pseudomonadota</taxon>
        <taxon>Alphaproteobacteria</taxon>
        <taxon>Sphingomonadales</taxon>
        <taxon>Sphingomonadaceae</taxon>
        <taxon>Sphingomonas</taxon>
    </lineage>
</organism>
<dbReference type="InterPro" id="IPR050807">
    <property type="entry name" value="TransReg_Diox_bact_type"/>
</dbReference>
<evidence type="ECO:0000259" key="2">
    <source>
        <dbReference type="PROSITE" id="PS50943"/>
    </source>
</evidence>
<dbReference type="Pfam" id="PF01381">
    <property type="entry name" value="HTH_3"/>
    <property type="match status" value="1"/>
</dbReference>
<dbReference type="STRING" id="1166337.SAMN05192580_1373"/>